<feature type="region of interest" description="Disordered" evidence="1">
    <location>
        <begin position="1"/>
        <end position="94"/>
    </location>
</feature>
<sequence>MPTRSEAGWGELLAEAQARRPQRRAGLRGRELARSRSLQPGAASPAAAAASSRRKPEDGSAAQRRPGKEAVSQTRRGTSEKSEAPGGACAAHSARGRILGDCAERLRSRGEAPLAAAAVAAAECAEEGAGQ</sequence>
<organism evidence="2 3">
    <name type="scientific">Bos mutus</name>
    <name type="common">wild yak</name>
    <dbReference type="NCBI Taxonomy" id="72004"/>
    <lineage>
        <taxon>Eukaryota</taxon>
        <taxon>Metazoa</taxon>
        <taxon>Chordata</taxon>
        <taxon>Craniata</taxon>
        <taxon>Vertebrata</taxon>
        <taxon>Euteleostomi</taxon>
        <taxon>Mammalia</taxon>
        <taxon>Eutheria</taxon>
        <taxon>Laurasiatheria</taxon>
        <taxon>Artiodactyla</taxon>
        <taxon>Ruminantia</taxon>
        <taxon>Pecora</taxon>
        <taxon>Bovidae</taxon>
        <taxon>Bovinae</taxon>
        <taxon>Bos</taxon>
    </lineage>
</organism>
<name>A0A6B0QYD3_9CETA</name>
<comment type="caution">
    <text evidence="2">The sequence shown here is derived from an EMBL/GenBank/DDBJ whole genome shotgun (WGS) entry which is preliminary data.</text>
</comment>
<feature type="compositionally biased region" description="Low complexity" evidence="1">
    <location>
        <begin position="42"/>
        <end position="51"/>
    </location>
</feature>
<keyword evidence="3" id="KW-1185">Reference proteome</keyword>
<gene>
    <name evidence="2" type="ORF">E5288_WYG012496</name>
</gene>
<reference evidence="2" key="1">
    <citation type="submission" date="2019-10" db="EMBL/GenBank/DDBJ databases">
        <title>The sequence and de novo assembly of the wild yak genome.</title>
        <authorList>
            <person name="Liu Y."/>
        </authorList>
    </citation>
    <scope>NUCLEOTIDE SEQUENCE [LARGE SCALE GENOMIC DNA]</scope>
    <source>
        <strain evidence="2">WY2019</strain>
    </source>
</reference>
<proteinExistence type="predicted"/>
<dbReference type="AlphaFoldDB" id="A0A6B0QYD3"/>
<dbReference type="Proteomes" id="UP000322234">
    <property type="component" value="Unassembled WGS sequence"/>
</dbReference>
<evidence type="ECO:0000313" key="3">
    <source>
        <dbReference type="Proteomes" id="UP000322234"/>
    </source>
</evidence>
<dbReference type="EMBL" id="VBQZ03000010">
    <property type="protein sequence ID" value="MXQ82082.1"/>
    <property type="molecule type" value="Genomic_DNA"/>
</dbReference>
<evidence type="ECO:0000256" key="1">
    <source>
        <dbReference type="SAM" id="MobiDB-lite"/>
    </source>
</evidence>
<evidence type="ECO:0000313" key="2">
    <source>
        <dbReference type="EMBL" id="MXQ82082.1"/>
    </source>
</evidence>
<protein>
    <submittedName>
        <fullName evidence="2">Uncharacterized protein</fullName>
    </submittedName>
</protein>
<accession>A0A6B0QYD3</accession>